<protein>
    <submittedName>
        <fullName evidence="2">ATP synthase F0 subunit 8</fullName>
    </submittedName>
</protein>
<feature type="transmembrane region" description="Helical" evidence="1">
    <location>
        <begin position="6"/>
        <end position="27"/>
    </location>
</feature>
<keyword evidence="1" id="KW-1133">Transmembrane helix</keyword>
<dbReference type="EMBL" id="MG923488">
    <property type="protein sequence ID" value="AZL93142.1"/>
    <property type="molecule type" value="Genomic_DNA"/>
</dbReference>
<reference evidence="2" key="1">
    <citation type="journal article" date="2018" name="Mol. Phylogenet. Evol.">
        <title>Mitochondrial phylogenomics of the Hymenoptera.</title>
        <authorList>
            <person name="Tang P."/>
            <person name="Zhu J.C."/>
            <person name="Zheng B.Y."/>
            <person name="Wei S.J."/>
            <person name="Sharkey M."/>
            <person name="Chen X.X."/>
            <person name="Vogler A.P."/>
        </authorList>
    </citation>
    <scope>NUCLEOTIDE SEQUENCE</scope>
</reference>
<dbReference type="AlphaFoldDB" id="A0A3S8V0G8"/>
<sequence>MPQMMPLWWLIHLIFTTITINLYILVLHSTTFLSSKKKFFNLNKNNIKFLW</sequence>
<keyword evidence="1" id="KW-0472">Membrane</keyword>
<geneLocation type="mitochondrion" evidence="2"/>
<keyword evidence="1" id="KW-0812">Transmembrane</keyword>
<name>A0A3S8V0G8_9HYME</name>
<organism evidence="2">
    <name type="scientific">Ceraphronidae sp. ZJUH_2016007</name>
    <dbReference type="NCBI Taxonomy" id="2491153"/>
    <lineage>
        <taxon>Eukaryota</taxon>
        <taxon>Metazoa</taxon>
        <taxon>Ecdysozoa</taxon>
        <taxon>Arthropoda</taxon>
        <taxon>Hexapoda</taxon>
        <taxon>Insecta</taxon>
        <taxon>Pterygota</taxon>
        <taxon>Neoptera</taxon>
        <taxon>Endopterygota</taxon>
        <taxon>Hymenoptera</taxon>
        <taxon>Apocrita</taxon>
        <taxon>Ceraphronoidea</taxon>
        <taxon>Ceraphronidae</taxon>
    </lineage>
</organism>
<proteinExistence type="predicted"/>
<evidence type="ECO:0000256" key="1">
    <source>
        <dbReference type="SAM" id="Phobius"/>
    </source>
</evidence>
<evidence type="ECO:0000313" key="2">
    <source>
        <dbReference type="EMBL" id="AZL93142.1"/>
    </source>
</evidence>
<accession>A0A3S8V0G8</accession>
<keyword evidence="2" id="KW-0496">Mitochondrion</keyword>
<gene>
    <name evidence="2" type="primary">atp8</name>
</gene>